<dbReference type="EMBL" id="MN032679">
    <property type="protein sequence ID" value="QDH86444.1"/>
    <property type="molecule type" value="Genomic_RNA"/>
</dbReference>
<organism evidence="1">
    <name type="scientific">Leviviridae sp</name>
    <dbReference type="NCBI Taxonomy" id="2027243"/>
    <lineage>
        <taxon>Viruses</taxon>
        <taxon>Riboviria</taxon>
        <taxon>Orthornavirae</taxon>
        <taxon>Lenarviricota</taxon>
        <taxon>Leviviricetes</taxon>
        <taxon>Norzivirales</taxon>
        <taxon>Fiersviridae</taxon>
    </lineage>
</organism>
<name>A0A514CYL4_9VIRU</name>
<proteinExistence type="predicted"/>
<accession>A0A514CYL4</accession>
<evidence type="ECO:0000313" key="1">
    <source>
        <dbReference type="EMBL" id="QDH86444.1"/>
    </source>
</evidence>
<gene>
    <name evidence="1" type="ORF">H1Rhizo25979_000002</name>
</gene>
<reference evidence="1" key="1">
    <citation type="submission" date="2019-05" db="EMBL/GenBank/DDBJ databases">
        <title>Metatranscriptomic reconstruction reveals RNA viruses with the potential to shape carbon cycling in soil.</title>
        <authorList>
            <person name="Starr E.P."/>
            <person name="Nuccio E."/>
            <person name="Pett-Ridge J."/>
            <person name="Banfield J.F."/>
            <person name="Firestone M.K."/>
        </authorList>
    </citation>
    <scope>NUCLEOTIDE SEQUENCE</scope>
    <source>
        <strain evidence="1">H1_Rhizo_25_scaffold_979</strain>
    </source>
</reference>
<sequence>MFSDPISVLYEGAAHNHARTSADNPSTFTYVDETDGVTQTVSVRQTTSKSRFRHEFRISRSKIAADPITLANGEIGASVYLVIDEPRAGFTDTDLNDIAASLFKYLSGAAPSDTTNVLKLLTGEY</sequence>
<protein>
    <submittedName>
        <fullName evidence="1">Uncharacterized protein</fullName>
    </submittedName>
</protein>